<name>A0A0F9IYB7_9ZZZZ</name>
<dbReference type="AlphaFoldDB" id="A0A0F9IYB7"/>
<dbReference type="PANTHER" id="PTHR11496:SF83">
    <property type="entry name" value="HYDROXYACID-OXOACID TRANSHYDROGENASE, MITOCHONDRIAL"/>
    <property type="match status" value="1"/>
</dbReference>
<dbReference type="GO" id="GO:0004022">
    <property type="term" value="F:alcohol dehydrogenase (NAD+) activity"/>
    <property type="evidence" value="ECO:0007669"/>
    <property type="project" value="TreeGrafter"/>
</dbReference>
<dbReference type="InterPro" id="IPR056798">
    <property type="entry name" value="ADH_Fe_C"/>
</dbReference>
<organism evidence="4">
    <name type="scientific">marine sediment metagenome</name>
    <dbReference type="NCBI Taxonomy" id="412755"/>
    <lineage>
        <taxon>unclassified sequences</taxon>
        <taxon>metagenomes</taxon>
        <taxon>ecological metagenomes</taxon>
    </lineage>
</organism>
<comment type="caution">
    <text evidence="4">The sequence shown here is derived from an EMBL/GenBank/DDBJ whole genome shotgun (WGS) entry which is preliminary data.</text>
</comment>
<dbReference type="InterPro" id="IPR039697">
    <property type="entry name" value="Alcohol_dehydrogenase_Fe"/>
</dbReference>
<dbReference type="InterPro" id="IPR001670">
    <property type="entry name" value="ADH_Fe/GldA"/>
</dbReference>
<keyword evidence="1" id="KW-0560">Oxidoreductase</keyword>
<dbReference type="SUPFAM" id="SSF56796">
    <property type="entry name" value="Dehydroquinate synthase-like"/>
    <property type="match status" value="1"/>
</dbReference>
<sequence>MWHFYSPNVIYGEDALNFIEKIKGKKCFIVTDKVIKELGFLEILTDKLDKFDKEYTVFTDVVPDPHEEDVMKGKEQCIKYSPDLIIALGGGSVIDSAKAIWAMYEYPDYTFDNIDPFNDQLYDFSNKAKLIAIPTTSGTGSEATWAVVISRFEQGVWRKAGSTHTSLIPTYAIVDPVFPMSMPADLTKFTAIDTLAHAIEAYNSMWRNEFSNALGLKAIELVFKYLPIAYKDGNNKEARDNLHQAATMAGLAFGNSQCHLGHALGHSWGGIFHTPHGQSVGLFLRYIVQYCLNDPNETNDSIILYSDLAKKLGWAKWDYDDKKAASTVVEKLKYIQNQVDFIYKLKDLGITKEDFDKNLKKLVSLCFQDPNSVMAPRTPNKEEFIKIYEYAYEGKDIDF</sequence>
<evidence type="ECO:0000256" key="1">
    <source>
        <dbReference type="ARBA" id="ARBA00023002"/>
    </source>
</evidence>
<dbReference type="Gene3D" id="3.40.50.1970">
    <property type="match status" value="1"/>
</dbReference>
<proteinExistence type="predicted"/>
<protein>
    <submittedName>
        <fullName evidence="4">Uncharacterized protein</fullName>
    </submittedName>
</protein>
<dbReference type="Pfam" id="PF00465">
    <property type="entry name" value="Fe-ADH"/>
    <property type="match status" value="1"/>
</dbReference>
<feature type="domain" description="Fe-containing alcohol dehydrogenase-like C-terminal" evidence="3">
    <location>
        <begin position="190"/>
        <end position="392"/>
    </location>
</feature>
<dbReference type="PANTHER" id="PTHR11496">
    <property type="entry name" value="ALCOHOL DEHYDROGENASE"/>
    <property type="match status" value="1"/>
</dbReference>
<dbReference type="FunFam" id="3.40.50.1970:FF:000003">
    <property type="entry name" value="Alcohol dehydrogenase, iron-containing"/>
    <property type="match status" value="1"/>
</dbReference>
<evidence type="ECO:0000259" key="2">
    <source>
        <dbReference type="Pfam" id="PF00465"/>
    </source>
</evidence>
<dbReference type="Pfam" id="PF25137">
    <property type="entry name" value="ADH_Fe_C"/>
    <property type="match status" value="1"/>
</dbReference>
<accession>A0A0F9IYB7</accession>
<evidence type="ECO:0000313" key="4">
    <source>
        <dbReference type="EMBL" id="KKM62303.1"/>
    </source>
</evidence>
<dbReference type="CDD" id="cd14862">
    <property type="entry name" value="Fe-ADH-like"/>
    <property type="match status" value="1"/>
</dbReference>
<dbReference type="EMBL" id="LAZR01011323">
    <property type="protein sequence ID" value="KKM62303.1"/>
    <property type="molecule type" value="Genomic_DNA"/>
</dbReference>
<feature type="domain" description="Alcohol dehydrogenase iron-type/glycerol dehydrogenase GldA" evidence="2">
    <location>
        <begin position="8"/>
        <end position="176"/>
    </location>
</feature>
<dbReference type="GO" id="GO:0005739">
    <property type="term" value="C:mitochondrion"/>
    <property type="evidence" value="ECO:0007669"/>
    <property type="project" value="TreeGrafter"/>
</dbReference>
<dbReference type="GO" id="GO:0046872">
    <property type="term" value="F:metal ion binding"/>
    <property type="evidence" value="ECO:0007669"/>
    <property type="project" value="InterPro"/>
</dbReference>
<reference evidence="4" key="1">
    <citation type="journal article" date="2015" name="Nature">
        <title>Complex archaea that bridge the gap between prokaryotes and eukaryotes.</title>
        <authorList>
            <person name="Spang A."/>
            <person name="Saw J.H."/>
            <person name="Jorgensen S.L."/>
            <person name="Zaremba-Niedzwiedzka K."/>
            <person name="Martijn J."/>
            <person name="Lind A.E."/>
            <person name="van Eijk R."/>
            <person name="Schleper C."/>
            <person name="Guy L."/>
            <person name="Ettema T.J."/>
        </authorList>
    </citation>
    <scope>NUCLEOTIDE SEQUENCE</scope>
</reference>
<dbReference type="Gene3D" id="1.20.1090.10">
    <property type="entry name" value="Dehydroquinate synthase-like - alpha domain"/>
    <property type="match status" value="1"/>
</dbReference>
<gene>
    <name evidence="4" type="ORF">LCGC14_1523030</name>
</gene>
<evidence type="ECO:0000259" key="3">
    <source>
        <dbReference type="Pfam" id="PF25137"/>
    </source>
</evidence>